<dbReference type="Proteomes" id="UP001189429">
    <property type="component" value="Unassembled WGS sequence"/>
</dbReference>
<protein>
    <submittedName>
        <fullName evidence="1">Uncharacterized protein</fullName>
    </submittedName>
</protein>
<sequence length="185" mass="20287">MALVERALGEVRAELHQIIARFLSDGQVIKAWDSILDVLKPRPQLLRTTTAAASRVGVSPDNRGGFGFEVAKTLSNLGKHCRAGWSYARASCGSFAVEVPRGTPEGEKWVDFNHRLSVQSGIPPHDVMELASFGGTHCNVAIRATSCKMACSDEFIAPSGYLGEEYICQKWPTLRDALNRGLEWQ</sequence>
<evidence type="ECO:0000313" key="1">
    <source>
        <dbReference type="EMBL" id="CAK0827957.1"/>
    </source>
</evidence>
<name>A0ABN9S7U9_9DINO</name>
<evidence type="ECO:0000313" key="2">
    <source>
        <dbReference type="Proteomes" id="UP001189429"/>
    </source>
</evidence>
<gene>
    <name evidence="1" type="ORF">PCOR1329_LOCUS27344</name>
</gene>
<dbReference type="EMBL" id="CAUYUJ010009891">
    <property type="protein sequence ID" value="CAK0827957.1"/>
    <property type="molecule type" value="Genomic_DNA"/>
</dbReference>
<accession>A0ABN9S7U9</accession>
<keyword evidence="2" id="KW-1185">Reference proteome</keyword>
<reference evidence="1" key="1">
    <citation type="submission" date="2023-10" db="EMBL/GenBank/DDBJ databases">
        <authorList>
            <person name="Chen Y."/>
            <person name="Shah S."/>
            <person name="Dougan E. K."/>
            <person name="Thang M."/>
            <person name="Chan C."/>
        </authorList>
    </citation>
    <scope>NUCLEOTIDE SEQUENCE [LARGE SCALE GENOMIC DNA]</scope>
</reference>
<organism evidence="1 2">
    <name type="scientific">Prorocentrum cordatum</name>
    <dbReference type="NCBI Taxonomy" id="2364126"/>
    <lineage>
        <taxon>Eukaryota</taxon>
        <taxon>Sar</taxon>
        <taxon>Alveolata</taxon>
        <taxon>Dinophyceae</taxon>
        <taxon>Prorocentrales</taxon>
        <taxon>Prorocentraceae</taxon>
        <taxon>Prorocentrum</taxon>
    </lineage>
</organism>
<feature type="non-terminal residue" evidence="1">
    <location>
        <position position="185"/>
    </location>
</feature>
<proteinExistence type="predicted"/>
<comment type="caution">
    <text evidence="1">The sequence shown here is derived from an EMBL/GenBank/DDBJ whole genome shotgun (WGS) entry which is preliminary data.</text>
</comment>